<dbReference type="RefSeq" id="WP_310838969.1">
    <property type="nucleotide sequence ID" value="NZ_JAVLSM010000024.1"/>
</dbReference>
<reference evidence="1" key="1">
    <citation type="submission" date="2023-02" db="EMBL/GenBank/DDBJ databases">
        <title>Description of Herbaspirillum huttiense subsp. nephrolepsisexaltata and Herbaspirillum huttiense subsp. lycopersicon.</title>
        <authorList>
            <person name="Poudel M."/>
            <person name="Sharma A."/>
            <person name="Goss E."/>
            <person name="Tapia J.H."/>
            <person name="Harmon C.M."/>
            <person name="Jones J.B."/>
        </authorList>
    </citation>
    <scope>NUCLEOTIDE SEQUENCE</scope>
    <source>
        <strain evidence="1">NC40101</strain>
    </source>
</reference>
<proteinExistence type="predicted"/>
<protein>
    <submittedName>
        <fullName evidence="1">Uncharacterized protein</fullName>
    </submittedName>
</protein>
<evidence type="ECO:0000313" key="1">
    <source>
        <dbReference type="EMBL" id="MDT0340674.1"/>
    </source>
</evidence>
<accession>A0AAE4GGT6</accession>
<gene>
    <name evidence="1" type="ORF">RJN63_27845</name>
</gene>
<comment type="caution">
    <text evidence="1">The sequence shown here is derived from an EMBL/GenBank/DDBJ whole genome shotgun (WGS) entry which is preliminary data.</text>
</comment>
<dbReference type="EMBL" id="JAVRAA010000025">
    <property type="protein sequence ID" value="MDT0340674.1"/>
    <property type="molecule type" value="Genomic_DNA"/>
</dbReference>
<organism evidence="1">
    <name type="scientific">Herbaspirillum huttiense subsp. nephrolepidis</name>
    <dbReference type="NCBI Taxonomy" id="3075126"/>
    <lineage>
        <taxon>Bacteria</taxon>
        <taxon>Pseudomonadati</taxon>
        <taxon>Pseudomonadota</taxon>
        <taxon>Betaproteobacteria</taxon>
        <taxon>Burkholderiales</taxon>
        <taxon>Oxalobacteraceae</taxon>
        <taxon>Herbaspirillum</taxon>
    </lineage>
</organism>
<name>A0AAE4GGT6_9BURK</name>
<sequence length="132" mass="14594">MSIKYQDPLCEMAFADWFYENYGLSQGGRAQSIAKAAWEFAASVSRAQPKEEMQPVAWSDMKVAFDVEDDDALWSARDAGKLVLPKGWNLIETDGSGARWVAIFRVEHAPTIEEGARVRSAIDAALAAKDKP</sequence>
<dbReference type="AlphaFoldDB" id="A0AAE4GGT6"/>